<proteinExistence type="predicted"/>
<name>A0A4R3L8G9_9BACL</name>
<dbReference type="AlphaFoldDB" id="A0A4R3L8G9"/>
<accession>A0A4R3L8G9</accession>
<sequence>MGKDEEGWMKKGEVAGSMIYVLAKLGYSRSEVEKITQELRRLFDLSCNRHSFETSLDAGRVERRNMLPTVDSSKRTR</sequence>
<reference evidence="1 2" key="1">
    <citation type="submission" date="2019-03" db="EMBL/GenBank/DDBJ databases">
        <title>Genomic Encyclopedia of Type Strains, Phase IV (KMG-IV): sequencing the most valuable type-strain genomes for metagenomic binning, comparative biology and taxonomic classification.</title>
        <authorList>
            <person name="Goeker M."/>
        </authorList>
    </citation>
    <scope>NUCLEOTIDE SEQUENCE [LARGE SCALE GENOMIC DNA]</scope>
    <source>
        <strain evidence="1 2">DSM 45707</strain>
    </source>
</reference>
<evidence type="ECO:0000313" key="2">
    <source>
        <dbReference type="Proteomes" id="UP000294937"/>
    </source>
</evidence>
<comment type="caution">
    <text evidence="1">The sequence shown here is derived from an EMBL/GenBank/DDBJ whole genome shotgun (WGS) entry which is preliminary data.</text>
</comment>
<dbReference type="Proteomes" id="UP000294937">
    <property type="component" value="Unassembled WGS sequence"/>
</dbReference>
<gene>
    <name evidence="1" type="ORF">EDD58_10228</name>
</gene>
<keyword evidence="2" id="KW-1185">Reference proteome</keyword>
<dbReference type="OrthoDB" id="3003363at2"/>
<evidence type="ECO:0000313" key="1">
    <source>
        <dbReference type="EMBL" id="TCS95458.1"/>
    </source>
</evidence>
<dbReference type="RefSeq" id="WP_131923464.1">
    <property type="nucleotide sequence ID" value="NZ_SMAG01000002.1"/>
</dbReference>
<dbReference type="EMBL" id="SMAG01000002">
    <property type="protein sequence ID" value="TCS95458.1"/>
    <property type="molecule type" value="Genomic_DNA"/>
</dbReference>
<protein>
    <submittedName>
        <fullName evidence="1">Uncharacterized protein</fullName>
    </submittedName>
</protein>
<organism evidence="1 2">
    <name type="scientific">Hazenella coriacea</name>
    <dbReference type="NCBI Taxonomy" id="1179467"/>
    <lineage>
        <taxon>Bacteria</taxon>
        <taxon>Bacillati</taxon>
        <taxon>Bacillota</taxon>
        <taxon>Bacilli</taxon>
        <taxon>Bacillales</taxon>
        <taxon>Thermoactinomycetaceae</taxon>
        <taxon>Hazenella</taxon>
    </lineage>
</organism>